<keyword evidence="4" id="KW-1185">Reference proteome</keyword>
<evidence type="ECO:0000313" key="3">
    <source>
        <dbReference type="EMBL" id="KAH8983937.1"/>
    </source>
</evidence>
<dbReference type="Proteomes" id="UP001201163">
    <property type="component" value="Unassembled WGS sequence"/>
</dbReference>
<dbReference type="AlphaFoldDB" id="A0AAD4LAL7"/>
<evidence type="ECO:0000259" key="2">
    <source>
        <dbReference type="Pfam" id="PF20722"/>
    </source>
</evidence>
<dbReference type="EMBL" id="JAKELL010000081">
    <property type="protein sequence ID" value="KAH8983937.1"/>
    <property type="molecule type" value="Genomic_DNA"/>
</dbReference>
<dbReference type="InterPro" id="IPR041078">
    <property type="entry name" value="Plavaka"/>
</dbReference>
<evidence type="ECO:0000256" key="1">
    <source>
        <dbReference type="SAM" id="MobiDB-lite"/>
    </source>
</evidence>
<dbReference type="InterPro" id="IPR049233">
    <property type="entry name" value="DUF6830"/>
</dbReference>
<sequence>MDIHTDFLCPKCWRRFTNSQGVLAHLNHKKSSCYNFLDDDDALSAFVEEETQQSPAPAPTPPHVNTTTTEYHSHSSFIYGQKANTFERIAGDRFAHRRVNNPYYPFQGHEEWGLARFLTRSSLSQSEIDEFLKLEWSLPNHPRWYCDRMVIEGYETEHPIYFYWHDALSVIEYIFGNPVFASYMHLPDGATQLAVVGGSDKTCVTAMTGGLEMYPAYLSLTNIVSKVCMKASNHAWMCFCFLLIVKFRDAAITGCFVADPHGRLRWSFPLSAAWIADLPEQHLISAVANSTSPHSLAITNQFGDVHLTIKLIQDLTSCVDPWKPGTFQDKAKELGLNGVHLPFWCDWYLANPFHFLMPEILHTCHKFFFDHPLQWCINAVGAFELDSHFRSLHPHVGFRHFGNGVVRVQQMTGREHCDIQRSIIAVIAGAIPPHFLHAIHALIDFIYQVQSPFLTESAISSFVDSLKEFHNEKAAITAAGARIGTKGPITHFNIPKLELWQHFACSMKMMGAPIQWTADVTERLHITEVKHPFRATNHCNFEEQCARILDRLERMKLFNFFCKFLANGDLKLSNPVVAEAALTAQQDLHLVLPPTMATCEEIVMSQCPMRNYFLKGLVSSNSLAMFHLNKTPDITSISIGEAAHLYALQDFWPALGDFMSRLSHQQHRGCRVSRGCPNVGFEDIRIWFRFRIQLHSVHDQHVLLPAQTVQVLLPSQKHPHGLCDTILIHGLGDAGDSRDESVQGEAAQVAQVRMLFQPISNKRQNNPFLCYIEKFSFVLGNGTRMRMGDIIPLTNIAHTVDLVPVYGAQKNPKITAENSLDLPTEFYLNCFSDKEIYHTLLKEFS</sequence>
<feature type="region of interest" description="Disordered" evidence="1">
    <location>
        <begin position="48"/>
        <end position="69"/>
    </location>
</feature>
<dbReference type="Pfam" id="PF18759">
    <property type="entry name" value="Plavaka"/>
    <property type="match status" value="1"/>
</dbReference>
<dbReference type="Pfam" id="PF20722">
    <property type="entry name" value="DUF6830"/>
    <property type="match status" value="1"/>
</dbReference>
<protein>
    <recommendedName>
        <fullName evidence="2">DUF6830 domain-containing protein</fullName>
    </recommendedName>
</protein>
<reference evidence="3" key="1">
    <citation type="submission" date="2022-01" db="EMBL/GenBank/DDBJ databases">
        <title>Comparative genomics reveals a dynamic genome evolution in the ectomycorrhizal milk-cap (Lactarius) mushrooms.</title>
        <authorList>
            <consortium name="DOE Joint Genome Institute"/>
            <person name="Lebreton A."/>
            <person name="Tang N."/>
            <person name="Kuo A."/>
            <person name="LaButti K."/>
            <person name="Drula E."/>
            <person name="Barry K."/>
            <person name="Clum A."/>
            <person name="Lipzen A."/>
            <person name="Mousain D."/>
            <person name="Ng V."/>
            <person name="Wang R."/>
            <person name="Wang X."/>
            <person name="Dai Y."/>
            <person name="Henrissat B."/>
            <person name="Grigoriev I.V."/>
            <person name="Guerin-Laguette A."/>
            <person name="Yu F."/>
            <person name="Martin F.M."/>
        </authorList>
    </citation>
    <scope>NUCLEOTIDE SEQUENCE</scope>
    <source>
        <strain evidence="3">QP</strain>
    </source>
</reference>
<comment type="caution">
    <text evidence="3">The sequence shown here is derived from an EMBL/GenBank/DDBJ whole genome shotgun (WGS) entry which is preliminary data.</text>
</comment>
<name>A0AAD4LAL7_9AGAM</name>
<organism evidence="3 4">
    <name type="scientific">Lactarius akahatsu</name>
    <dbReference type="NCBI Taxonomy" id="416441"/>
    <lineage>
        <taxon>Eukaryota</taxon>
        <taxon>Fungi</taxon>
        <taxon>Dikarya</taxon>
        <taxon>Basidiomycota</taxon>
        <taxon>Agaricomycotina</taxon>
        <taxon>Agaricomycetes</taxon>
        <taxon>Russulales</taxon>
        <taxon>Russulaceae</taxon>
        <taxon>Lactarius</taxon>
    </lineage>
</organism>
<evidence type="ECO:0000313" key="4">
    <source>
        <dbReference type="Proteomes" id="UP001201163"/>
    </source>
</evidence>
<accession>A0AAD4LAL7</accession>
<proteinExistence type="predicted"/>
<gene>
    <name evidence="3" type="ORF">EDB92DRAFT_1936602</name>
</gene>
<feature type="domain" description="DUF6830" evidence="2">
    <location>
        <begin position="621"/>
        <end position="729"/>
    </location>
</feature>